<gene>
    <name evidence="9" type="ORF">pdam_00012355</name>
</gene>
<dbReference type="Pfam" id="PF02010">
    <property type="entry name" value="REJ"/>
    <property type="match status" value="1"/>
</dbReference>
<reference evidence="9 10" key="1">
    <citation type="journal article" date="2018" name="Sci. Rep.">
        <title>Comparative analysis of the Pocillopora damicornis genome highlights role of immune system in coral evolution.</title>
        <authorList>
            <person name="Cunning R."/>
            <person name="Bay R.A."/>
            <person name="Gillette P."/>
            <person name="Baker A.C."/>
            <person name="Traylor-Knowles N."/>
        </authorList>
    </citation>
    <scope>NUCLEOTIDE SEQUENCE [LARGE SCALE GENOMIC DNA]</scope>
    <source>
        <strain evidence="9">RSMAS</strain>
        <tissue evidence="9">Whole animal</tissue>
    </source>
</reference>
<accession>A0A3M6U2C7</accession>
<proteinExistence type="inferred from homology"/>
<evidence type="ECO:0000256" key="3">
    <source>
        <dbReference type="ARBA" id="ARBA00022692"/>
    </source>
</evidence>
<comment type="similarity">
    <text evidence="2">Belongs to the polycystin family.</text>
</comment>
<evidence type="ECO:0000256" key="5">
    <source>
        <dbReference type="ARBA" id="ARBA00022989"/>
    </source>
</evidence>
<evidence type="ECO:0000256" key="4">
    <source>
        <dbReference type="ARBA" id="ARBA00022737"/>
    </source>
</evidence>
<keyword evidence="10" id="KW-1185">Reference proteome</keyword>
<dbReference type="GO" id="GO:0005261">
    <property type="term" value="F:monoatomic cation channel activity"/>
    <property type="evidence" value="ECO:0007669"/>
    <property type="project" value="TreeGrafter"/>
</dbReference>
<feature type="compositionally biased region" description="Basic and acidic residues" evidence="7">
    <location>
        <begin position="579"/>
        <end position="592"/>
    </location>
</feature>
<evidence type="ECO:0000256" key="2">
    <source>
        <dbReference type="ARBA" id="ARBA00007200"/>
    </source>
</evidence>
<dbReference type="AlphaFoldDB" id="A0A3M6U2C7"/>
<keyword evidence="3" id="KW-0812">Transmembrane</keyword>
<feature type="domain" description="REJ" evidence="8">
    <location>
        <begin position="1"/>
        <end position="592"/>
    </location>
</feature>
<comment type="caution">
    <text evidence="9">The sequence shown here is derived from an EMBL/GenBank/DDBJ whole genome shotgun (WGS) entry which is preliminary data.</text>
</comment>
<dbReference type="InterPro" id="IPR002859">
    <property type="entry name" value="PKD/REJ-like"/>
</dbReference>
<dbReference type="InterPro" id="IPR014010">
    <property type="entry name" value="REJ_dom"/>
</dbReference>
<dbReference type="OrthoDB" id="5970532at2759"/>
<keyword evidence="5" id="KW-1133">Transmembrane helix</keyword>
<dbReference type="GO" id="GO:0006816">
    <property type="term" value="P:calcium ion transport"/>
    <property type="evidence" value="ECO:0007669"/>
    <property type="project" value="TreeGrafter"/>
</dbReference>
<keyword evidence="4" id="KW-0677">Repeat</keyword>
<protein>
    <recommendedName>
        <fullName evidence="8">REJ domain-containing protein</fullName>
    </recommendedName>
</protein>
<dbReference type="Proteomes" id="UP000275408">
    <property type="component" value="Unassembled WGS sequence"/>
</dbReference>
<evidence type="ECO:0000313" key="9">
    <source>
        <dbReference type="EMBL" id="RMX47719.1"/>
    </source>
</evidence>
<feature type="region of interest" description="Disordered" evidence="7">
    <location>
        <begin position="572"/>
        <end position="592"/>
    </location>
</feature>
<organism evidence="9 10">
    <name type="scientific">Pocillopora damicornis</name>
    <name type="common">Cauliflower coral</name>
    <name type="synonym">Millepora damicornis</name>
    <dbReference type="NCBI Taxonomy" id="46731"/>
    <lineage>
        <taxon>Eukaryota</taxon>
        <taxon>Metazoa</taxon>
        <taxon>Cnidaria</taxon>
        <taxon>Anthozoa</taxon>
        <taxon>Hexacorallia</taxon>
        <taxon>Scleractinia</taxon>
        <taxon>Astrocoeniina</taxon>
        <taxon>Pocilloporidae</taxon>
        <taxon>Pocillopora</taxon>
    </lineage>
</organism>
<dbReference type="PANTHER" id="PTHR46730">
    <property type="entry name" value="POLYCYSTIN-1"/>
    <property type="match status" value="1"/>
</dbReference>
<evidence type="ECO:0000256" key="7">
    <source>
        <dbReference type="SAM" id="MobiDB-lite"/>
    </source>
</evidence>
<dbReference type="GO" id="GO:0005886">
    <property type="term" value="C:plasma membrane"/>
    <property type="evidence" value="ECO:0007669"/>
    <property type="project" value="TreeGrafter"/>
</dbReference>
<evidence type="ECO:0000313" key="10">
    <source>
        <dbReference type="Proteomes" id="UP000275408"/>
    </source>
</evidence>
<sequence>MQPTGDFSITIRNISKDKYLPTTVKRSKKSIQQAIIKDLPDKPVLESVMEWRLISEEELAASESPVGTLLSQGTTQWTINRRSVPSGNYQVKFTASIKVGDSVSSGTLKAFDYGFIRVIPAPLRAIIDGGSSVLWGSKDTVTVDGSLSYDVDVGPGNYSGLTFTWSCYHVGDNKSSSDNCFGSFTGDVTLTSIGIIPRGLEIRKLYVLRLTVSKDERSNFAEIVFEIAAGEIPQVSLRCFVDCGKIVSASNKFRVTSECVNYPCIGSEYIWQLMKLNDDSKQLELIAILPNMTSTAINATSMIIKRNSLQSSSKYALNLTVIPPSGTAGFAVLEFETAGQPHSGYCVPSAVVGFSLETKFSFECFEWQDKSTPLSYEFRLGEEPMSYGTSAKSVLTVLPSGSPENNYQLSIKVIIKNAVGVAVTEKLSVKVMPSSQLDPCRSSVEEVSNKLKSFVIGDDSDLDGLLKKGEIGQATQLAITISSTLVEKFTSIKPEDLQMSRTVMSVVKLAGGNQEAQSCNDCGNSADETMKLTDVTTELLKSSLNDIEEPFSDELEESAASITACLKNVLKSASGSGKESGDSRKNTGSEKV</sequence>
<name>A0A3M6U2C7_POCDA</name>
<evidence type="ECO:0000256" key="6">
    <source>
        <dbReference type="ARBA" id="ARBA00023136"/>
    </source>
</evidence>
<dbReference type="PANTHER" id="PTHR46730:SF1">
    <property type="entry name" value="PLAT DOMAIN-CONTAINING PROTEIN"/>
    <property type="match status" value="1"/>
</dbReference>
<evidence type="ECO:0000259" key="8">
    <source>
        <dbReference type="PROSITE" id="PS51111"/>
    </source>
</evidence>
<comment type="subcellular location">
    <subcellularLocation>
        <location evidence="1">Membrane</location>
    </subcellularLocation>
</comment>
<evidence type="ECO:0000256" key="1">
    <source>
        <dbReference type="ARBA" id="ARBA00004370"/>
    </source>
</evidence>
<dbReference type="PROSITE" id="PS51111">
    <property type="entry name" value="REJ"/>
    <property type="match status" value="1"/>
</dbReference>
<dbReference type="EMBL" id="RCHS01002377">
    <property type="protein sequence ID" value="RMX47719.1"/>
    <property type="molecule type" value="Genomic_DNA"/>
</dbReference>
<keyword evidence="6" id="KW-0472">Membrane</keyword>